<comment type="similarity">
    <text evidence="1">Belongs to the thioesterase family.</text>
</comment>
<dbReference type="HOGENOM" id="CLU_070456_1_1_7"/>
<dbReference type="GO" id="GO:0008610">
    <property type="term" value="P:lipid biosynthetic process"/>
    <property type="evidence" value="ECO:0007669"/>
    <property type="project" value="TreeGrafter"/>
</dbReference>
<proteinExistence type="inferred from homology"/>
<dbReference type="PANTHER" id="PTHR11487:SF0">
    <property type="entry name" value="S-ACYL FATTY ACID SYNTHASE THIOESTERASE, MEDIUM CHAIN"/>
    <property type="match status" value="1"/>
</dbReference>
<reference evidence="3 4" key="1">
    <citation type="journal article" date="2013" name="Genome Announc.">
        <title>Complete genome sequence of Myxococcus stipitatus strain DSM 14675, a fruiting myxobacterium.</title>
        <authorList>
            <person name="Huntley S."/>
            <person name="Kneip S."/>
            <person name="Treuner-Lange A."/>
            <person name="Sogaard-Andersen L."/>
        </authorList>
    </citation>
    <scope>NUCLEOTIDE SEQUENCE [LARGE SCALE GENOMIC DNA]</scope>
    <source>
        <strain evidence="4">DSM 14675 / JCM 12634 / Mx s8</strain>
    </source>
</reference>
<dbReference type="InterPro" id="IPR012223">
    <property type="entry name" value="TEII"/>
</dbReference>
<dbReference type="OrthoDB" id="8480037at2"/>
<dbReference type="KEGG" id="msd:MYSTI_04330"/>
<protein>
    <submittedName>
        <fullName evidence="3">Thioesterase</fullName>
    </submittedName>
</protein>
<organism evidence="3 4">
    <name type="scientific">Myxococcus stipitatus (strain DSM 14675 / JCM 12634 / Mx s8)</name>
    <dbReference type="NCBI Taxonomy" id="1278073"/>
    <lineage>
        <taxon>Bacteria</taxon>
        <taxon>Pseudomonadati</taxon>
        <taxon>Myxococcota</taxon>
        <taxon>Myxococcia</taxon>
        <taxon>Myxococcales</taxon>
        <taxon>Cystobacterineae</taxon>
        <taxon>Myxococcaceae</taxon>
        <taxon>Myxococcus</taxon>
    </lineage>
</organism>
<dbReference type="Proteomes" id="UP000011131">
    <property type="component" value="Chromosome"/>
</dbReference>
<feature type="domain" description="Thioesterase" evidence="2">
    <location>
        <begin position="22"/>
        <end position="236"/>
    </location>
</feature>
<dbReference type="PANTHER" id="PTHR11487">
    <property type="entry name" value="THIOESTERASE"/>
    <property type="match status" value="1"/>
</dbReference>
<dbReference type="SUPFAM" id="SSF53474">
    <property type="entry name" value="alpha/beta-Hydrolases"/>
    <property type="match status" value="1"/>
</dbReference>
<evidence type="ECO:0000313" key="4">
    <source>
        <dbReference type="Proteomes" id="UP000011131"/>
    </source>
</evidence>
<dbReference type="EMBL" id="CP004025">
    <property type="protein sequence ID" value="AGC45628.1"/>
    <property type="molecule type" value="Genomic_DNA"/>
</dbReference>
<sequence length="252" mass="28717">MKDAVDEWLMFNGQQKPAARLQLICFHHAGGGASMFRKWAEEMPEEIAVSAVQLPGREFRLREPCFTRMEPLVHELVKRLTPRLDLPFAFFGHSMGALVAFELARELRRRGEREPFYLGVSGRIAPQLRSRFRPAAELTDAQLLERVRELGGLPEQVAQEPELLALVLPIIRADYAVIDNYTCASEPPLSCAISAFWGRGDILATEEQVFAWKQHTHHQFTIRDFPGDHFFVNTVRQDVQRALRADLKQALG</sequence>
<evidence type="ECO:0000256" key="1">
    <source>
        <dbReference type="ARBA" id="ARBA00007169"/>
    </source>
</evidence>
<dbReference type="eggNOG" id="COG3208">
    <property type="taxonomic scope" value="Bacteria"/>
</dbReference>
<dbReference type="RefSeq" id="WP_015349888.1">
    <property type="nucleotide sequence ID" value="NC_020126.1"/>
</dbReference>
<dbReference type="PATRIC" id="fig|1278073.3.peg.4397"/>
<dbReference type="Gene3D" id="3.40.50.1820">
    <property type="entry name" value="alpha/beta hydrolase"/>
    <property type="match status" value="1"/>
</dbReference>
<dbReference type="Pfam" id="PF00975">
    <property type="entry name" value="Thioesterase"/>
    <property type="match status" value="1"/>
</dbReference>
<evidence type="ECO:0000259" key="2">
    <source>
        <dbReference type="Pfam" id="PF00975"/>
    </source>
</evidence>
<dbReference type="InterPro" id="IPR029058">
    <property type="entry name" value="AB_hydrolase_fold"/>
</dbReference>
<dbReference type="STRING" id="1278073.MYSTI_04330"/>
<keyword evidence="4" id="KW-1185">Reference proteome</keyword>
<name>L7UC24_MYXSD</name>
<evidence type="ECO:0000313" key="3">
    <source>
        <dbReference type="EMBL" id="AGC45628.1"/>
    </source>
</evidence>
<dbReference type="AlphaFoldDB" id="L7UC24"/>
<gene>
    <name evidence="3" type="ordered locus">MYSTI_04330</name>
</gene>
<dbReference type="InterPro" id="IPR001031">
    <property type="entry name" value="Thioesterase"/>
</dbReference>
<accession>L7UC24</accession>